<dbReference type="AlphaFoldDB" id="A0A3D9CBM0"/>
<evidence type="ECO:0000313" key="2">
    <source>
        <dbReference type="EMBL" id="REC63260.1"/>
    </source>
</evidence>
<evidence type="ECO:0000313" key="3">
    <source>
        <dbReference type="Proteomes" id="UP000256686"/>
    </source>
</evidence>
<dbReference type="EMBL" id="QNVT01000004">
    <property type="protein sequence ID" value="REC63260.1"/>
    <property type="molecule type" value="Genomic_DNA"/>
</dbReference>
<dbReference type="Gene3D" id="2.180.10.10">
    <property type="entry name" value="RHS repeat-associated core"/>
    <property type="match status" value="1"/>
</dbReference>
<reference evidence="3" key="1">
    <citation type="submission" date="2018-06" db="EMBL/GenBank/DDBJ databases">
        <authorList>
            <person name="Lum Nde A."/>
            <person name="Hugo C."/>
        </authorList>
    </citation>
    <scope>NUCLEOTIDE SEQUENCE [LARGE SCALE GENOMIC DNA]</scope>
    <source>
        <strain evidence="3">1_F178</strain>
    </source>
</reference>
<feature type="chain" id="PRO_5017603961" description="YD repeat-containing protein" evidence="1">
    <location>
        <begin position="21"/>
        <end position="277"/>
    </location>
</feature>
<name>A0A3D9CBM0_9FLAO</name>
<proteinExistence type="predicted"/>
<keyword evidence="3" id="KW-1185">Reference proteome</keyword>
<comment type="caution">
    <text evidence="2">The sequence shown here is derived from an EMBL/GenBank/DDBJ whole genome shotgun (WGS) entry which is preliminary data.</text>
</comment>
<organism evidence="2 3">
    <name type="scientific">Chryseobacterium pennae</name>
    <dbReference type="NCBI Taxonomy" id="2258962"/>
    <lineage>
        <taxon>Bacteria</taxon>
        <taxon>Pseudomonadati</taxon>
        <taxon>Bacteroidota</taxon>
        <taxon>Flavobacteriia</taxon>
        <taxon>Flavobacteriales</taxon>
        <taxon>Weeksellaceae</taxon>
        <taxon>Chryseobacterium group</taxon>
        <taxon>Chryseobacterium</taxon>
    </lineage>
</organism>
<dbReference type="PROSITE" id="PS51257">
    <property type="entry name" value="PROKAR_LIPOPROTEIN"/>
    <property type="match status" value="1"/>
</dbReference>
<gene>
    <name evidence="2" type="ORF">DRF65_06290</name>
</gene>
<evidence type="ECO:0008006" key="4">
    <source>
        <dbReference type="Google" id="ProtNLM"/>
    </source>
</evidence>
<protein>
    <recommendedName>
        <fullName evidence="4">YD repeat-containing protein</fullName>
    </recommendedName>
</protein>
<dbReference type="RefSeq" id="WP_115969849.1">
    <property type="nucleotide sequence ID" value="NZ_QNVT01000004.1"/>
</dbReference>
<accession>A0A3D9CBM0</accession>
<evidence type="ECO:0000256" key="1">
    <source>
        <dbReference type="SAM" id="SignalP"/>
    </source>
</evidence>
<keyword evidence="1" id="KW-0732">Signal</keyword>
<sequence>MKFKLICLVGILAITSCSNNNDEIQTETEQNSKQAITKISWAFPELLKSNNEYDPNYYFEYDILGRVTKKIGGKLYPSSSIIFPDQIVKFIYTKVSYNQNTAVVGTYSSDPILTVLADKRKFEFDTNGRIIKSIIPESNVVMEKHLRYSYDNSGKLVEILTEFPNMPYNPADPEDYIFSYLETFSYDVNGNLQKAITMERRNNIDFSIKKEMTFSNFDTTQNPFKKLRIFNEYFYLSLSKNNYQKSTTREFVGTNEYFHEFEGTYQYDAGGNIKLFF</sequence>
<feature type="signal peptide" evidence="1">
    <location>
        <begin position="1"/>
        <end position="20"/>
    </location>
</feature>
<dbReference type="Proteomes" id="UP000256686">
    <property type="component" value="Unassembled WGS sequence"/>
</dbReference>